<dbReference type="Proteomes" id="UP001310022">
    <property type="component" value="Unassembled WGS sequence"/>
</dbReference>
<dbReference type="InterPro" id="IPR026444">
    <property type="entry name" value="Secre_tail"/>
</dbReference>
<dbReference type="GO" id="GO:0004252">
    <property type="term" value="F:serine-type endopeptidase activity"/>
    <property type="evidence" value="ECO:0007669"/>
    <property type="project" value="UniProtKB-UniRule"/>
</dbReference>
<dbReference type="SUPFAM" id="SSF49785">
    <property type="entry name" value="Galactose-binding domain-like"/>
    <property type="match status" value="1"/>
</dbReference>
<dbReference type="Gene3D" id="2.60.120.380">
    <property type="match status" value="1"/>
</dbReference>
<dbReference type="Pfam" id="PF18962">
    <property type="entry name" value="Por_Secre_tail"/>
    <property type="match status" value="1"/>
</dbReference>
<dbReference type="InterPro" id="IPR011628">
    <property type="entry name" value="Cleaved_adhesin"/>
</dbReference>
<accession>A0AAN4VWD2</accession>
<dbReference type="RefSeq" id="WP_338236796.1">
    <property type="nucleotide sequence ID" value="NZ_BQKE01000001.1"/>
</dbReference>
<dbReference type="Gene3D" id="2.60.120.200">
    <property type="match status" value="1"/>
</dbReference>
<feature type="compositionally biased region" description="Polar residues" evidence="6">
    <location>
        <begin position="72"/>
        <end position="91"/>
    </location>
</feature>
<dbReference type="Gene3D" id="2.60.40.1120">
    <property type="entry name" value="Carboxypeptidase-like, regulatory domain"/>
    <property type="match status" value="4"/>
</dbReference>
<feature type="signal peptide" evidence="7">
    <location>
        <begin position="1"/>
        <end position="43"/>
    </location>
</feature>
<evidence type="ECO:0000256" key="4">
    <source>
        <dbReference type="ARBA" id="ARBA00022825"/>
    </source>
</evidence>
<feature type="active site" description="Charge relay system" evidence="5">
    <location>
        <position position="426"/>
    </location>
</feature>
<feature type="domain" description="Secretion system C-terminal sorting" evidence="10">
    <location>
        <begin position="1836"/>
        <end position="1909"/>
    </location>
</feature>
<evidence type="ECO:0000256" key="3">
    <source>
        <dbReference type="ARBA" id="ARBA00022801"/>
    </source>
</evidence>
<comment type="caution">
    <text evidence="11">The sequence shown here is derived from an EMBL/GenBank/DDBJ whole genome shotgun (WGS) entry which is preliminary data.</text>
</comment>
<dbReference type="SUPFAM" id="SSF52743">
    <property type="entry name" value="Subtilisin-like"/>
    <property type="match status" value="1"/>
</dbReference>
<sequence>MIKNFIRKGMDFPFFRPGWCWRKSCLSWGLLFLVAFAPAAAIAQNQSKPDVSKTSSVEKLTAVDKKGKSGKVITQKSTMSSPQSSGMQNRKVQSKLTNTAVLNKLSMDLSQEYDQNKAKALVMAKEKNWLVQQEVEGRIMELQGVDQNKQPLYYITHNAGAAKTTSTDKVYANGGMGLALDGSGIHAGIWDGGGVRVSHQEFNNTGGGRVTQMDNPSSTNYHATHVAGTMVAGGLDANAKGMAFNGTLNAYDWNNDNAEMAAEAAEGLLISNHSYGYVHGWYWTGITWSWAGDPSISTAEDYRFGFYSEETKVLDEIAHNAPYYLIVKSAGNDRGDGPTNGTYPQDGPYDCVGTTGVAKNILTVGAVNQLSNGYQGNPSDVVMSSFSSWGPVDDGRIKPDIVAKGVNVYSTLDEADDSYTTMSGTSMSSPSTAGSLMLLQEHYYNLNNAYMKSATLKALAIQTADEAGPAPGPDYMYGWGLLNTATAASVISNKNIESIIQEREYTGSTQELTVKASGTEPLVVTIVWTDLPGTPVAPALDPEDIMLVNDLDLKVTGNDEDFYPYKLDKFNPEAAATTGVNDVDNVEKIVIADAVAGETYTVSITHKGDITGGSQAFSLIATGVLLEGSYTASFEVLGTDGPVEGASVNLNGLLQMTDSTGSASFVVQDEESYDYTVNAYGYEEATGAFTVEGDHIAETVTLTPTATYSVTFMVKAEETDLPIENALVEIDQKSGLTDSTGVVVIQGIYEGEQSYKVTANEFIDYSASLTISGDEFVDVFLEATPLLWDNFSTVSTTSGIVSTNLGGLGEIPSGLVESADDFIVPAGAIWNDIDIYAYGFSNSAYPGSYYVAIYADESGQPGSAVFEEFLTPEDNLAPIFPLNNLNLTSGKYWLTIAGHYPTASSISSARWNMYTVMDTKAEEAQLRDNAKIFGDDDTWAPINGLIGEATTSLKFAIFKGTPRFPATFTVMDQNGVILPEAPIVIDGEKTIVTDENGEATVALVEGTYQYSIEVKGYETLSGEFVMGSEPLAIAVELVPLPTYAVTFNITNEEQMPLAGAKLSVDGQVYLSDDNGVAKAELLPDTYTFTVKLSEYDSYTDTITVVDAPLSKQVALIYNGIFFYENFEGEVSEWITIDADGDGQEWFVKDYGDSSKVIDGTSCMTSDSFNSTGALRPDNWLISPEITIPTTGDFRLSYFVAPYSTTWEAEHYKCVVSTGGTEISDFPDENILFEETLTVGEIGQYFHKREVDLTDYAGQTIRIAWVHFDTYNEYAIKLDAISVYTPMFDLTFEVIDERRNPVADAQIIIAEDTLFSDAAGLAIKKMPNGTAFFKAEKSGFAGVADSLTVDNADLTIPVMLIHQSLITFEVTDENDVPLAGANVFIAGDSLLTDMAGKAEIELVNGKFDYVVSLEGYDIYAGSLTVFDEPDTEKVTLKESLYEVYFNVKDESEAPLADAMVIVDGKAVTSDAEGMAIVSLTAGAHAYEVVLEGFYKFMGDLTVEENGQVELVNLIQKGHLVTFEVRDNKYQPLADATIEIAGVILTTNASGKATKVFNNGTYPYTASLEGYGAIAGEVVVRNYDPVVRVTLTAPTYTVQFLVSDENGKALKNAWIKVDGQHANTNGAGKASFKLANGDYDYEISLYNYPDAKGTISVAGADLEEEVSMAKAIYTLSFTVTDPAKAPLAGVNIEIDGEMLVTNDSGMVSLEKTNGWYNYVAAIDGYRTHWGMAVVRDRDEDISLALKPGGFTATFVVSDEAGDVLENALVKINGVDISTDDQGIATIALDNGDYDYQAEMEGYESVEKDLVTINGENITTNVYLGKANAFDLKENSLMVYPNPVENFVNVSADEKVVITKAVLFTDGGMMISEMMVDAKSNHIQFNVADLAKGLYIIQIYTEDNEVITKKFIK</sequence>
<dbReference type="InterPro" id="IPR015500">
    <property type="entry name" value="Peptidase_S8_subtilisin-rel"/>
</dbReference>
<feature type="region of interest" description="Disordered" evidence="6">
    <location>
        <begin position="68"/>
        <end position="91"/>
    </location>
</feature>
<keyword evidence="7" id="KW-0732">Signal</keyword>
<dbReference type="InterPro" id="IPR008969">
    <property type="entry name" value="CarboxyPept-like_regulatory"/>
</dbReference>
<dbReference type="NCBIfam" id="TIGR04183">
    <property type="entry name" value="Por_Secre_tail"/>
    <property type="match status" value="1"/>
</dbReference>
<evidence type="ECO:0000256" key="2">
    <source>
        <dbReference type="ARBA" id="ARBA00022670"/>
    </source>
</evidence>
<dbReference type="InterPro" id="IPR036852">
    <property type="entry name" value="Peptidase_S8/S53_dom_sf"/>
</dbReference>
<feature type="active site" description="Charge relay system" evidence="5">
    <location>
        <position position="191"/>
    </location>
</feature>
<name>A0AAN4VWD2_9BACT</name>
<keyword evidence="4 5" id="KW-0720">Serine protease</keyword>
<feature type="chain" id="PRO_5042828988" description="Peptidase S8" evidence="7">
    <location>
        <begin position="44"/>
        <end position="1910"/>
    </location>
</feature>
<gene>
    <name evidence="11" type="ORF">PEDI_17580</name>
</gene>
<protein>
    <recommendedName>
        <fullName evidence="13">Peptidase S8</fullName>
    </recommendedName>
</protein>
<evidence type="ECO:0000259" key="10">
    <source>
        <dbReference type="Pfam" id="PF18962"/>
    </source>
</evidence>
<evidence type="ECO:0000256" key="6">
    <source>
        <dbReference type="SAM" id="MobiDB-lite"/>
    </source>
</evidence>
<dbReference type="EMBL" id="BQKE01000001">
    <property type="protein sequence ID" value="GJM61206.1"/>
    <property type="molecule type" value="Genomic_DNA"/>
</dbReference>
<dbReference type="CDD" id="cd04842">
    <property type="entry name" value="Peptidases_S8_Kp43_protease"/>
    <property type="match status" value="1"/>
</dbReference>
<dbReference type="SUPFAM" id="SSF49464">
    <property type="entry name" value="Carboxypeptidase regulatory domain-like"/>
    <property type="match status" value="2"/>
</dbReference>
<dbReference type="PANTHER" id="PTHR43399">
    <property type="entry name" value="SUBTILISIN-RELATED"/>
    <property type="match status" value="1"/>
</dbReference>
<evidence type="ECO:0000256" key="1">
    <source>
        <dbReference type="ARBA" id="ARBA00011073"/>
    </source>
</evidence>
<reference evidence="11 12" key="1">
    <citation type="submission" date="2021-12" db="EMBL/GenBank/DDBJ databases">
        <title>Genome sequencing of bacteria with rrn-lacking chromosome and rrn-plasmid.</title>
        <authorList>
            <person name="Anda M."/>
            <person name="Iwasaki W."/>
        </authorList>
    </citation>
    <scope>NUCLEOTIDE SEQUENCE [LARGE SCALE GENOMIC DNA]</scope>
    <source>
        <strain evidence="11 12">NBRC 15940</strain>
    </source>
</reference>
<evidence type="ECO:0000313" key="11">
    <source>
        <dbReference type="EMBL" id="GJM61206.1"/>
    </source>
</evidence>
<evidence type="ECO:0000256" key="7">
    <source>
        <dbReference type="SAM" id="SignalP"/>
    </source>
</evidence>
<dbReference type="NCBIfam" id="NF038128">
    <property type="entry name" value="choice_anch_J"/>
    <property type="match status" value="1"/>
</dbReference>
<evidence type="ECO:0000259" key="8">
    <source>
        <dbReference type="Pfam" id="PF00082"/>
    </source>
</evidence>
<dbReference type="Gene3D" id="3.40.50.200">
    <property type="entry name" value="Peptidase S8/S53 domain"/>
    <property type="match status" value="1"/>
</dbReference>
<evidence type="ECO:0000259" key="9">
    <source>
        <dbReference type="Pfam" id="PF07675"/>
    </source>
</evidence>
<proteinExistence type="inferred from homology"/>
<dbReference type="InterPro" id="IPR034058">
    <property type="entry name" value="TagA/B/C/D_pept_dom"/>
</dbReference>
<dbReference type="PANTHER" id="PTHR43399:SF4">
    <property type="entry name" value="CELL WALL-ASSOCIATED PROTEASE"/>
    <property type="match status" value="1"/>
</dbReference>
<organism evidence="11 12">
    <name type="scientific">Persicobacter diffluens</name>
    <dbReference type="NCBI Taxonomy" id="981"/>
    <lineage>
        <taxon>Bacteria</taxon>
        <taxon>Pseudomonadati</taxon>
        <taxon>Bacteroidota</taxon>
        <taxon>Cytophagia</taxon>
        <taxon>Cytophagales</taxon>
        <taxon>Persicobacteraceae</taxon>
        <taxon>Persicobacter</taxon>
    </lineage>
</organism>
<dbReference type="Pfam" id="PF07675">
    <property type="entry name" value="Cleaved_Adhesin"/>
    <property type="match status" value="1"/>
</dbReference>
<evidence type="ECO:0000313" key="12">
    <source>
        <dbReference type="Proteomes" id="UP001310022"/>
    </source>
</evidence>
<dbReference type="Pfam" id="PF00082">
    <property type="entry name" value="Peptidase_S8"/>
    <property type="match status" value="1"/>
</dbReference>
<dbReference type="InterPro" id="IPR008979">
    <property type="entry name" value="Galactose-bd-like_sf"/>
</dbReference>
<keyword evidence="12" id="KW-1185">Reference proteome</keyword>
<dbReference type="PRINTS" id="PR00723">
    <property type="entry name" value="SUBTILISIN"/>
</dbReference>
<dbReference type="InterPro" id="IPR000209">
    <property type="entry name" value="Peptidase_S8/S53_dom"/>
</dbReference>
<dbReference type="PROSITE" id="PS51892">
    <property type="entry name" value="SUBTILASE"/>
    <property type="match status" value="1"/>
</dbReference>
<feature type="active site" description="Charge relay system" evidence="5">
    <location>
        <position position="222"/>
    </location>
</feature>
<feature type="domain" description="Peptidase S8/S53" evidence="8">
    <location>
        <begin position="200"/>
        <end position="480"/>
    </location>
</feature>
<dbReference type="PROSITE" id="PS00138">
    <property type="entry name" value="SUBTILASE_SER"/>
    <property type="match status" value="1"/>
</dbReference>
<keyword evidence="3 5" id="KW-0378">Hydrolase</keyword>
<dbReference type="InterPro" id="IPR023828">
    <property type="entry name" value="Peptidase_S8_Ser-AS"/>
</dbReference>
<comment type="similarity">
    <text evidence="1 5">Belongs to the peptidase S8 family.</text>
</comment>
<keyword evidence="2 5" id="KW-0645">Protease</keyword>
<evidence type="ECO:0000256" key="5">
    <source>
        <dbReference type="PROSITE-ProRule" id="PRU01240"/>
    </source>
</evidence>
<dbReference type="InterPro" id="IPR051048">
    <property type="entry name" value="Peptidase_S8/S53_subtilisin"/>
</dbReference>
<feature type="domain" description="Cleaved adhesin" evidence="9">
    <location>
        <begin position="1123"/>
        <end position="1282"/>
    </location>
</feature>
<dbReference type="GO" id="GO:0006508">
    <property type="term" value="P:proteolysis"/>
    <property type="evidence" value="ECO:0007669"/>
    <property type="project" value="UniProtKB-KW"/>
</dbReference>
<evidence type="ECO:0008006" key="13">
    <source>
        <dbReference type="Google" id="ProtNLM"/>
    </source>
</evidence>